<protein>
    <recommendedName>
        <fullName evidence="3">GH18 domain-containing protein</fullName>
    </recommendedName>
</protein>
<dbReference type="AlphaFoldDB" id="A0A2T2XB25"/>
<dbReference type="Pfam" id="PF00704">
    <property type="entry name" value="Glyco_hydro_18"/>
    <property type="match status" value="1"/>
</dbReference>
<organism evidence="4 5">
    <name type="scientific">Sulfobacillus benefaciens</name>
    <dbReference type="NCBI Taxonomy" id="453960"/>
    <lineage>
        <taxon>Bacteria</taxon>
        <taxon>Bacillati</taxon>
        <taxon>Bacillota</taxon>
        <taxon>Clostridia</taxon>
        <taxon>Eubacteriales</taxon>
        <taxon>Clostridiales Family XVII. Incertae Sedis</taxon>
        <taxon>Sulfobacillus</taxon>
    </lineage>
</organism>
<dbReference type="Gene3D" id="3.20.20.80">
    <property type="entry name" value="Glycosidases"/>
    <property type="match status" value="1"/>
</dbReference>
<feature type="chain" id="PRO_5015419855" description="GH18 domain-containing protein" evidence="2">
    <location>
        <begin position="37"/>
        <end position="748"/>
    </location>
</feature>
<dbReference type="SUPFAM" id="SSF47090">
    <property type="entry name" value="PGBD-like"/>
    <property type="match status" value="1"/>
</dbReference>
<dbReference type="EMBL" id="PXYT01000001">
    <property type="protein sequence ID" value="PSR31670.1"/>
    <property type="molecule type" value="Genomic_DNA"/>
</dbReference>
<proteinExistence type="predicted"/>
<reference evidence="4 5" key="1">
    <citation type="journal article" date="2014" name="BMC Genomics">
        <title>Comparison of environmental and isolate Sulfobacillus genomes reveals diverse carbon, sulfur, nitrogen, and hydrogen metabolisms.</title>
        <authorList>
            <person name="Justice N.B."/>
            <person name="Norman A."/>
            <person name="Brown C.T."/>
            <person name="Singh A."/>
            <person name="Thomas B.C."/>
            <person name="Banfield J.F."/>
        </authorList>
    </citation>
    <scope>NUCLEOTIDE SEQUENCE [LARGE SCALE GENOMIC DNA]</scope>
    <source>
        <strain evidence="4">AMDSBA1</strain>
    </source>
</reference>
<dbReference type="GO" id="GO:0008061">
    <property type="term" value="F:chitin binding"/>
    <property type="evidence" value="ECO:0007669"/>
    <property type="project" value="InterPro"/>
</dbReference>
<evidence type="ECO:0000259" key="3">
    <source>
        <dbReference type="PROSITE" id="PS51910"/>
    </source>
</evidence>
<dbReference type="PANTHER" id="PTHR46066">
    <property type="entry name" value="CHITINASE DOMAIN-CONTAINING PROTEIN 1 FAMILY MEMBER"/>
    <property type="match status" value="1"/>
</dbReference>
<feature type="compositionally biased region" description="Pro residues" evidence="1">
    <location>
        <begin position="298"/>
        <end position="310"/>
    </location>
</feature>
<dbReference type="Proteomes" id="UP000242699">
    <property type="component" value="Unassembled WGS sequence"/>
</dbReference>
<gene>
    <name evidence="4" type="ORF">C7B43_00135</name>
</gene>
<dbReference type="InterPro" id="IPR036366">
    <property type="entry name" value="PGBDSf"/>
</dbReference>
<dbReference type="Gene3D" id="1.10.101.10">
    <property type="entry name" value="PGBD-like superfamily/PGBD"/>
    <property type="match status" value="1"/>
</dbReference>
<evidence type="ECO:0000313" key="5">
    <source>
        <dbReference type="Proteomes" id="UP000242699"/>
    </source>
</evidence>
<evidence type="ECO:0000256" key="2">
    <source>
        <dbReference type="SAM" id="SignalP"/>
    </source>
</evidence>
<evidence type="ECO:0000313" key="4">
    <source>
        <dbReference type="EMBL" id="PSR31670.1"/>
    </source>
</evidence>
<name>A0A2T2XB25_9FIRM</name>
<dbReference type="InterPro" id="IPR036365">
    <property type="entry name" value="PGBD-like_sf"/>
</dbReference>
<dbReference type="InterPro" id="IPR001223">
    <property type="entry name" value="Glyco_hydro18_cat"/>
</dbReference>
<feature type="signal peptide" evidence="2">
    <location>
        <begin position="1"/>
        <end position="36"/>
    </location>
</feature>
<dbReference type="InterPro" id="IPR017853">
    <property type="entry name" value="GH"/>
</dbReference>
<evidence type="ECO:0000256" key="1">
    <source>
        <dbReference type="SAM" id="MobiDB-lite"/>
    </source>
</evidence>
<dbReference type="InterPro" id="IPR002477">
    <property type="entry name" value="Peptidoglycan-bd-like"/>
</dbReference>
<dbReference type="Pfam" id="PF01471">
    <property type="entry name" value="PG_binding_1"/>
    <property type="match status" value="1"/>
</dbReference>
<dbReference type="SMART" id="SM00636">
    <property type="entry name" value="Glyco_18"/>
    <property type="match status" value="1"/>
</dbReference>
<dbReference type="PANTHER" id="PTHR46066:SF2">
    <property type="entry name" value="CHITINASE DOMAIN-CONTAINING PROTEIN 1"/>
    <property type="match status" value="1"/>
</dbReference>
<dbReference type="InterPro" id="IPR011583">
    <property type="entry name" value="Chitinase_II/V-like_cat"/>
</dbReference>
<feature type="domain" description="GH18" evidence="3">
    <location>
        <begin position="320"/>
        <end position="748"/>
    </location>
</feature>
<accession>A0A2T2XB25</accession>
<dbReference type="PROSITE" id="PS51910">
    <property type="entry name" value="GH18_2"/>
    <property type="match status" value="1"/>
</dbReference>
<comment type="caution">
    <text evidence="4">The sequence shown here is derived from an EMBL/GenBank/DDBJ whole genome shotgun (WGS) entry which is preliminary data.</text>
</comment>
<dbReference type="GO" id="GO:0005975">
    <property type="term" value="P:carbohydrate metabolic process"/>
    <property type="evidence" value="ECO:0007669"/>
    <property type="project" value="InterPro"/>
</dbReference>
<sequence length="748" mass="80723">MTRRSFMHRNRKRRRHRKPAKTFTVLGLSILCTASAAALSGQKADAFSLSQVQYVRLQGTAPIFALSNSTLYHIPNAATFYAMGGSWSAVKSISSAGGDTLGLPMVVPYPSGTLIKTSSQPTVYLVVRGILRPIASASVFNQMGLNWGTLKVVPQLMNNWPVGASITTPLNYWPSGTVLKQATQSQVYEVKNGVLSHITSSAQFYALGYQWSQVHVVSTLPYPIGAPVAQSVRVYPNGSLLKEPGNPAIYVDEEGTLRHIPSATLFHNLGFHFSALISVPNLNGETMGPALGSTAIPADPPDPSPSPSPSPTTSVSGFLSMGYGYYADNEPNGASNSSYLDLLQNANALSVINPVWYFVQPVSGGGWTLHDWTTSIPTINGQTNVQVVTQAAHNKGVLVMPSVGIYYNPSSGPITTAANQQQLVQQLVGIVQKNGYDGLTIDFESQGSGNMSVSQASNQYTQFIQLLGSQLHAIGKKLMIAVYASPYPSTIYNYAALAPYVNWINVMAYPEHNSSTPPGPTQGFPWLSNIVQNALATGVNPDQIILGVAPYGHSWTFTNSGSTGNNYESNRAIENYITSHQIVPLWDSREKTIAFTTGSLAQTPPAPLSYNVNQASPQVANLQAILNMVLLEYAVAHNQTPPALLWAAGYYGSQTTQAVATFQQEFQVPVTNAESGVYTQATAQALSQAISQYHIGQTQWWDQTSRSLADLLKLAVQDHLAGVASWRLPFETSGYWSTLTSMTSIWKQ</sequence>
<keyword evidence="2" id="KW-0732">Signal</keyword>
<dbReference type="SUPFAM" id="SSF51445">
    <property type="entry name" value="(Trans)glycosidases"/>
    <property type="match status" value="1"/>
</dbReference>
<feature type="region of interest" description="Disordered" evidence="1">
    <location>
        <begin position="288"/>
        <end position="314"/>
    </location>
</feature>